<sequence length="440" mass="47982">MEQEVDMADLQITVNMLRAMCEAIEESQFETDSVDLHNLGYGPISTAQLNKLLLEAVGPNSLEQEQITGSPINLQLLELLLENGADIECSDREGSTPLYRTVLHDQVREMEFLLERGARLDGVFRVANDAGGESCLSTAIQLGNHDAVRILLQHGGDLRHPVGGGMFFTAASSDVEMMRLLVEMGAGDVREVDPETGMTVCGTAFRSATICEFRLMVAVDDAASSLADPSSPDEVGPPSPLAIASTARREKLWSLHRKTMQVIRYLLAKGATPPSASHLADAAEHHTFLTLFEVGQACLGLRLPLDWANYGDWDSHFEPKENGYCARGVPGAADLLAGMLRRTRRMEHVESEGRLLRSLDAICSAADNTDYSVPRLTDLCVSRVRRCTAAGIMGLEEGLAELELPRGVRRTLALSDLDERFKVLQDLFRVTVMSASGSAN</sequence>
<evidence type="ECO:0000313" key="5">
    <source>
        <dbReference type="Proteomes" id="UP000192578"/>
    </source>
</evidence>
<dbReference type="PANTHER" id="PTHR24198:SF165">
    <property type="entry name" value="ANKYRIN REPEAT-CONTAINING PROTEIN-RELATED"/>
    <property type="match status" value="1"/>
</dbReference>
<dbReference type="SMART" id="SM00248">
    <property type="entry name" value="ANK"/>
    <property type="match status" value="2"/>
</dbReference>
<gene>
    <name evidence="4" type="ORF">BV898_18046</name>
</gene>
<name>A0A9X6NG46_HYPEX</name>
<reference evidence="5" key="1">
    <citation type="submission" date="2017-01" db="EMBL/GenBank/DDBJ databases">
        <title>Comparative genomics of anhydrobiosis in the tardigrade Hypsibius dujardini.</title>
        <authorList>
            <person name="Yoshida Y."/>
            <person name="Koutsovoulos G."/>
            <person name="Laetsch D."/>
            <person name="Stevens L."/>
            <person name="Kumar S."/>
            <person name="Horikawa D."/>
            <person name="Ishino K."/>
            <person name="Komine S."/>
            <person name="Tomita M."/>
            <person name="Blaxter M."/>
            <person name="Arakawa K."/>
        </authorList>
    </citation>
    <scope>NUCLEOTIDE SEQUENCE [LARGE SCALE GENOMIC DNA]</scope>
    <source>
        <strain evidence="5">Z151</strain>
    </source>
</reference>
<dbReference type="SUPFAM" id="SSF48403">
    <property type="entry name" value="Ankyrin repeat"/>
    <property type="match status" value="1"/>
</dbReference>
<protein>
    <submittedName>
        <fullName evidence="4">Uncharacterized protein</fullName>
    </submittedName>
</protein>
<evidence type="ECO:0000256" key="2">
    <source>
        <dbReference type="ARBA" id="ARBA00023043"/>
    </source>
</evidence>
<dbReference type="AlphaFoldDB" id="A0A9X6NG46"/>
<dbReference type="InterPro" id="IPR002110">
    <property type="entry name" value="Ankyrin_rpt"/>
</dbReference>
<proteinExistence type="predicted"/>
<dbReference type="PANTHER" id="PTHR24198">
    <property type="entry name" value="ANKYRIN REPEAT AND PROTEIN KINASE DOMAIN-CONTAINING PROTEIN"/>
    <property type="match status" value="1"/>
</dbReference>
<dbReference type="Pfam" id="PF12796">
    <property type="entry name" value="Ank_2"/>
    <property type="match status" value="1"/>
</dbReference>
<evidence type="ECO:0000256" key="1">
    <source>
        <dbReference type="ARBA" id="ARBA00022737"/>
    </source>
</evidence>
<dbReference type="PROSITE" id="PS50297">
    <property type="entry name" value="ANK_REP_REGION"/>
    <property type="match status" value="1"/>
</dbReference>
<dbReference type="InterPro" id="IPR036770">
    <property type="entry name" value="Ankyrin_rpt-contain_sf"/>
</dbReference>
<dbReference type="Gene3D" id="1.25.40.20">
    <property type="entry name" value="Ankyrin repeat-containing domain"/>
    <property type="match status" value="1"/>
</dbReference>
<keyword evidence="2 3" id="KW-0040">ANK repeat</keyword>
<dbReference type="PROSITE" id="PS50088">
    <property type="entry name" value="ANK_REPEAT"/>
    <property type="match status" value="1"/>
</dbReference>
<accession>A0A9X6NG46</accession>
<keyword evidence="1" id="KW-0677">Repeat</keyword>
<comment type="caution">
    <text evidence="4">The sequence shown here is derived from an EMBL/GenBank/DDBJ whole genome shotgun (WGS) entry which is preliminary data.</text>
</comment>
<dbReference type="EMBL" id="MTYJ01000334">
    <property type="protein sequence ID" value="OWA53625.1"/>
    <property type="molecule type" value="Genomic_DNA"/>
</dbReference>
<organism evidence="4 5">
    <name type="scientific">Hypsibius exemplaris</name>
    <name type="common">Freshwater tardigrade</name>
    <dbReference type="NCBI Taxonomy" id="2072580"/>
    <lineage>
        <taxon>Eukaryota</taxon>
        <taxon>Metazoa</taxon>
        <taxon>Ecdysozoa</taxon>
        <taxon>Tardigrada</taxon>
        <taxon>Eutardigrada</taxon>
        <taxon>Parachela</taxon>
        <taxon>Hypsibioidea</taxon>
        <taxon>Hypsibiidae</taxon>
        <taxon>Hypsibius</taxon>
    </lineage>
</organism>
<dbReference type="Proteomes" id="UP000192578">
    <property type="component" value="Unassembled WGS sequence"/>
</dbReference>
<evidence type="ECO:0000256" key="3">
    <source>
        <dbReference type="PROSITE-ProRule" id="PRU00023"/>
    </source>
</evidence>
<dbReference type="OrthoDB" id="19174at2759"/>
<feature type="repeat" description="ANK" evidence="3">
    <location>
        <begin position="93"/>
        <end position="121"/>
    </location>
</feature>
<evidence type="ECO:0000313" key="4">
    <source>
        <dbReference type="EMBL" id="OWA53625.1"/>
    </source>
</evidence>
<keyword evidence="5" id="KW-1185">Reference proteome</keyword>